<sequence>MSISMDELLKKTNMSLVEIIKEQKGKSRRKIIIIMPQAEIAALKKCQGQEVDSSESGVTDTEALKEVVSKLSSHNKIVQINFDEVFTSKRVIYSRAEDKMLGCGLSPKGEMVEYVLTTIQHHAKCNTTH</sequence>
<proteinExistence type="predicted"/>
<accession>A0A9C5YZR4</accession>
<name>A0A9C5YZR4_9MUSC</name>
<dbReference type="AlphaFoldDB" id="A0A9C5YZR4"/>
<keyword evidence="1" id="KW-1185">Reference proteome</keyword>
<gene>
    <name evidence="2" type="primary">LOC119635845</name>
</gene>
<dbReference type="KEGG" id="gfs:119635845"/>
<organism evidence="1 2">
    <name type="scientific">Glossina fuscipes</name>
    <dbReference type="NCBI Taxonomy" id="7396"/>
    <lineage>
        <taxon>Eukaryota</taxon>
        <taxon>Metazoa</taxon>
        <taxon>Ecdysozoa</taxon>
        <taxon>Arthropoda</taxon>
        <taxon>Hexapoda</taxon>
        <taxon>Insecta</taxon>
        <taxon>Pterygota</taxon>
        <taxon>Neoptera</taxon>
        <taxon>Endopterygota</taxon>
        <taxon>Diptera</taxon>
        <taxon>Brachycera</taxon>
        <taxon>Muscomorpha</taxon>
        <taxon>Hippoboscoidea</taxon>
        <taxon>Glossinidae</taxon>
        <taxon>Glossina</taxon>
    </lineage>
</organism>
<evidence type="ECO:0000313" key="1">
    <source>
        <dbReference type="Proteomes" id="UP000092443"/>
    </source>
</evidence>
<evidence type="ECO:0000313" key="2">
    <source>
        <dbReference type="RefSeq" id="XP_037886780.1"/>
    </source>
</evidence>
<dbReference type="GeneID" id="119635845"/>
<dbReference type="Proteomes" id="UP000092443">
    <property type="component" value="Unplaced"/>
</dbReference>
<dbReference type="RefSeq" id="XP_037886780.1">
    <property type="nucleotide sequence ID" value="XM_038030852.1"/>
</dbReference>
<protein>
    <submittedName>
        <fullName evidence="2">Uncharacterized protein LOC119635845 isoform X1</fullName>
    </submittedName>
</protein>
<reference evidence="2" key="1">
    <citation type="submission" date="2025-08" db="UniProtKB">
        <authorList>
            <consortium name="RefSeq"/>
        </authorList>
    </citation>
    <scope>IDENTIFICATION</scope>
    <source>
        <tissue evidence="2">Whole body pupa</tissue>
    </source>
</reference>